<dbReference type="CDD" id="cd02976">
    <property type="entry name" value="NrdH"/>
    <property type="match status" value="1"/>
</dbReference>
<sequence length="76" mass="8361">KRVKVYSTSTCPYCAMAKAFLREKNIPFEDVNVGDNPEAAKEMVKKSGQMAVPVIDIDGKIIVGFNKEAISRELGI</sequence>
<feature type="domain" description="GST N-terminal" evidence="1">
    <location>
        <begin position="1"/>
        <end position="76"/>
    </location>
</feature>
<dbReference type="PROSITE" id="PS51354">
    <property type="entry name" value="GLUTAREDOXIN_2"/>
    <property type="match status" value="1"/>
</dbReference>
<comment type="caution">
    <text evidence="2">The sequence shown here is derived from an EMBL/GenBank/DDBJ whole genome shotgun (WGS) entry which is preliminary data.</text>
</comment>
<name>X1KB80_9ZZZZ</name>
<accession>X1KB80</accession>
<dbReference type="Pfam" id="PF00462">
    <property type="entry name" value="Glutaredoxin"/>
    <property type="match status" value="1"/>
</dbReference>
<evidence type="ECO:0000313" key="2">
    <source>
        <dbReference type="EMBL" id="GAI03868.1"/>
    </source>
</evidence>
<dbReference type="PANTHER" id="PTHR34386">
    <property type="entry name" value="GLUTAREDOXIN"/>
    <property type="match status" value="1"/>
</dbReference>
<dbReference type="SUPFAM" id="SSF52833">
    <property type="entry name" value="Thioredoxin-like"/>
    <property type="match status" value="1"/>
</dbReference>
<dbReference type="GO" id="GO:0045454">
    <property type="term" value="P:cell redox homeostasis"/>
    <property type="evidence" value="ECO:0007669"/>
    <property type="project" value="TreeGrafter"/>
</dbReference>
<dbReference type="InterPro" id="IPR036249">
    <property type="entry name" value="Thioredoxin-like_sf"/>
</dbReference>
<dbReference type="Gene3D" id="3.40.30.10">
    <property type="entry name" value="Glutaredoxin"/>
    <property type="match status" value="1"/>
</dbReference>
<protein>
    <recommendedName>
        <fullName evidence="1">GST N-terminal domain-containing protein</fullName>
    </recommendedName>
</protein>
<dbReference type="PANTHER" id="PTHR34386:SF1">
    <property type="entry name" value="GLUTAREDOXIN-LIKE PROTEIN NRDH"/>
    <property type="match status" value="1"/>
</dbReference>
<reference evidence="2" key="1">
    <citation type="journal article" date="2014" name="Front. Microbiol.">
        <title>High frequency of phylogenetically diverse reductive dehalogenase-homologous genes in deep subseafloor sedimentary metagenomes.</title>
        <authorList>
            <person name="Kawai M."/>
            <person name="Futagami T."/>
            <person name="Toyoda A."/>
            <person name="Takaki Y."/>
            <person name="Nishi S."/>
            <person name="Hori S."/>
            <person name="Arai W."/>
            <person name="Tsubouchi T."/>
            <person name="Morono Y."/>
            <person name="Uchiyama I."/>
            <person name="Ito T."/>
            <person name="Fujiyama A."/>
            <person name="Inagaki F."/>
            <person name="Takami H."/>
        </authorList>
    </citation>
    <scope>NUCLEOTIDE SEQUENCE</scope>
    <source>
        <strain evidence="2">Expedition CK06-06</strain>
    </source>
</reference>
<dbReference type="PROSITE" id="PS00195">
    <property type="entry name" value="GLUTAREDOXIN_1"/>
    <property type="match status" value="1"/>
</dbReference>
<dbReference type="InterPro" id="IPR004045">
    <property type="entry name" value="Glutathione_S-Trfase_N"/>
</dbReference>
<dbReference type="PROSITE" id="PS50404">
    <property type="entry name" value="GST_NTER"/>
    <property type="match status" value="1"/>
</dbReference>
<evidence type="ECO:0000259" key="1">
    <source>
        <dbReference type="PROSITE" id="PS50404"/>
    </source>
</evidence>
<dbReference type="InterPro" id="IPR011911">
    <property type="entry name" value="GlrX_YruB"/>
</dbReference>
<dbReference type="NCBIfam" id="TIGR02196">
    <property type="entry name" value="GlrX_YruB"/>
    <property type="match status" value="1"/>
</dbReference>
<gene>
    <name evidence="2" type="ORF">S06H3_19136</name>
</gene>
<dbReference type="InterPro" id="IPR051548">
    <property type="entry name" value="Grx-like_ET"/>
</dbReference>
<dbReference type="GO" id="GO:0009055">
    <property type="term" value="F:electron transfer activity"/>
    <property type="evidence" value="ECO:0007669"/>
    <property type="project" value="TreeGrafter"/>
</dbReference>
<dbReference type="InterPro" id="IPR011767">
    <property type="entry name" value="GLR_AS"/>
</dbReference>
<dbReference type="InterPro" id="IPR002109">
    <property type="entry name" value="Glutaredoxin"/>
</dbReference>
<dbReference type="EMBL" id="BARV01009764">
    <property type="protein sequence ID" value="GAI03868.1"/>
    <property type="molecule type" value="Genomic_DNA"/>
</dbReference>
<organism evidence="2">
    <name type="scientific">marine sediment metagenome</name>
    <dbReference type="NCBI Taxonomy" id="412755"/>
    <lineage>
        <taxon>unclassified sequences</taxon>
        <taxon>metagenomes</taxon>
        <taxon>ecological metagenomes</taxon>
    </lineage>
</organism>
<dbReference type="AlphaFoldDB" id="X1KB80"/>
<proteinExistence type="predicted"/>
<feature type="non-terminal residue" evidence="2">
    <location>
        <position position="1"/>
    </location>
</feature>